<protein>
    <recommendedName>
        <fullName evidence="3">BTB domain-containing protein</fullName>
    </recommendedName>
</protein>
<dbReference type="GO" id="GO:0005634">
    <property type="term" value="C:nucleus"/>
    <property type="evidence" value="ECO:0007669"/>
    <property type="project" value="TreeGrafter"/>
</dbReference>
<proteinExistence type="predicted"/>
<reference evidence="4" key="1">
    <citation type="submission" date="2022-03" db="EMBL/GenBank/DDBJ databases">
        <title>Genomic analyses of argali, domestic sheep and their hybrids provide insights into chromosomal evolution, heterosis and genetic basis of agronomic traits.</title>
        <authorList>
            <person name="Li M."/>
        </authorList>
    </citation>
    <scope>NUCLEOTIDE SEQUENCE</scope>
    <source>
        <strain evidence="4">CAU-MHL-2022a</strain>
        <tissue evidence="4">Skin</tissue>
    </source>
</reference>
<gene>
    <name evidence="4" type="ORF">MG293_005750</name>
</gene>
<dbReference type="CDD" id="cd18495">
    <property type="entry name" value="BACK_GCL"/>
    <property type="match status" value="1"/>
</dbReference>
<dbReference type="SUPFAM" id="SSF54695">
    <property type="entry name" value="POZ domain"/>
    <property type="match status" value="1"/>
</dbReference>
<accession>A0AAD4YEW0</accession>
<dbReference type="InterPro" id="IPR011333">
    <property type="entry name" value="SKP1/BTB/POZ_sf"/>
</dbReference>
<dbReference type="PROSITE" id="PS50097">
    <property type="entry name" value="BTB"/>
    <property type="match status" value="1"/>
</dbReference>
<dbReference type="EMBL" id="JAKZEL010000003">
    <property type="protein sequence ID" value="KAI4545484.1"/>
    <property type="molecule type" value="Genomic_DNA"/>
</dbReference>
<feature type="domain" description="BTB" evidence="3">
    <location>
        <begin position="89"/>
        <end position="159"/>
    </location>
</feature>
<feature type="compositionally biased region" description="Polar residues" evidence="2">
    <location>
        <begin position="17"/>
        <end position="27"/>
    </location>
</feature>
<dbReference type="Gene3D" id="3.30.710.10">
    <property type="entry name" value="Potassium Channel Kv1.1, Chain A"/>
    <property type="match status" value="1"/>
</dbReference>
<evidence type="ECO:0000259" key="3">
    <source>
        <dbReference type="PROSITE" id="PS50097"/>
    </source>
</evidence>
<organism evidence="4 5">
    <name type="scientific">Ovis ammon polii</name>
    <dbReference type="NCBI Taxonomy" id="230172"/>
    <lineage>
        <taxon>Eukaryota</taxon>
        <taxon>Metazoa</taxon>
        <taxon>Chordata</taxon>
        <taxon>Craniata</taxon>
        <taxon>Vertebrata</taxon>
        <taxon>Euteleostomi</taxon>
        <taxon>Mammalia</taxon>
        <taxon>Eutheria</taxon>
        <taxon>Laurasiatheria</taxon>
        <taxon>Artiodactyla</taxon>
        <taxon>Ruminantia</taxon>
        <taxon>Pecora</taxon>
        <taxon>Bovidae</taxon>
        <taxon>Caprinae</taxon>
        <taxon>Ovis</taxon>
    </lineage>
</organism>
<evidence type="ECO:0000313" key="4">
    <source>
        <dbReference type="EMBL" id="KAI4545484.1"/>
    </source>
</evidence>
<dbReference type="AlphaFoldDB" id="A0AAD4YEW0"/>
<dbReference type="InterPro" id="IPR000210">
    <property type="entry name" value="BTB/POZ_dom"/>
</dbReference>
<keyword evidence="1" id="KW-0217">Developmental protein</keyword>
<dbReference type="PANTHER" id="PTHR23231">
    <property type="entry name" value="GERM CELL-LESS PROTEIN"/>
    <property type="match status" value="1"/>
</dbReference>
<dbReference type="SMART" id="SM00225">
    <property type="entry name" value="BTB"/>
    <property type="match status" value="1"/>
</dbReference>
<keyword evidence="5" id="KW-1185">Reference proteome</keyword>
<sequence length="646" mass="73866">MGPLNSRILRCRESGTGELQQPETQAGPSYVSGSRKRKQSTGPSLGPESEKSHNQEEDLQQVACTSQGKKVKIKSEYAYQTLFLNGENSDIKIHALGNVWCLHRMFLCQSDYFATMLRDSWKECHNEIIDLEINDQNINVESLHFVLGSLYRNEYVLIKPFQVPGVLATACLLQVEDLIQQCDKTMKETINVKTVCSFYVAAETYGLHSVKTGCFEWLLHNLMTHPSVELYKELSTDLMNLVISSSNLLVMQKEIDIYTTLKQWMFLRLNPGWKGRMKQLLVSANNWFSRHREHGGSISFLETKQGVVFQPVFKNLRFQHIICDLASTRVIEQDALIPSEWLSCVYKQQWFTLLRAQQYREIGPRDINETELEEYSMRCGKKIVRDGKYSWKWSGYNFGVHLYVIFTSHYIIFKRNAFGQPSDGSISLQHQRNIAFRLTLVYFDSSGRLSFRKTTGYKILTFEKDEEQMDTLWPSHMGSSGWDKKKRRPGWQLEKAHRGAVQTTSVSSDTPQTEEASPAEVVCIIEFSSPGPGPCGYQIAVNICEFRNGLTSVLYVSQSSGAFLRNGGQIKEHSLESYLAEKGPNYRRTQSPGSDVGINLVKGIKQTLQTADRIAWHSYDYTYCMLPNQKGAIYVVFYMNDAYSVL</sequence>
<dbReference type="GO" id="GO:0007281">
    <property type="term" value="P:germ cell development"/>
    <property type="evidence" value="ECO:0007669"/>
    <property type="project" value="InterPro"/>
</dbReference>
<dbReference type="PANTHER" id="PTHR23231:SF3">
    <property type="entry name" value="BTB DOMAIN CONTAINING 35, FAMILY MEMBER 10-RELATED"/>
    <property type="match status" value="1"/>
</dbReference>
<evidence type="ECO:0000256" key="2">
    <source>
        <dbReference type="SAM" id="MobiDB-lite"/>
    </source>
</evidence>
<dbReference type="Pfam" id="PF00651">
    <property type="entry name" value="BTB"/>
    <property type="match status" value="1"/>
</dbReference>
<evidence type="ECO:0000256" key="1">
    <source>
        <dbReference type="ARBA" id="ARBA00022473"/>
    </source>
</evidence>
<feature type="region of interest" description="Disordered" evidence="2">
    <location>
        <begin position="1"/>
        <end position="60"/>
    </location>
</feature>
<evidence type="ECO:0000313" key="5">
    <source>
        <dbReference type="Proteomes" id="UP001214576"/>
    </source>
</evidence>
<name>A0AAD4YEW0_OVIAM</name>
<dbReference type="InterPro" id="IPR043380">
    <property type="entry name" value="Gcl-like"/>
</dbReference>
<dbReference type="Proteomes" id="UP001214576">
    <property type="component" value="Unassembled WGS sequence"/>
</dbReference>
<comment type="caution">
    <text evidence="4">The sequence shown here is derived from an EMBL/GenBank/DDBJ whole genome shotgun (WGS) entry which is preliminary data.</text>
</comment>